<dbReference type="InterPro" id="IPR031259">
    <property type="entry name" value="ILBP"/>
</dbReference>
<gene>
    <name evidence="7" type="ORF">GDO81_022995</name>
</gene>
<dbReference type="SUPFAM" id="SSF50814">
    <property type="entry name" value="Lipocalins"/>
    <property type="match status" value="1"/>
</dbReference>
<comment type="caution">
    <text evidence="7">The sequence shown here is derived from an EMBL/GenBank/DDBJ whole genome shotgun (WGS) entry which is preliminary data.</text>
</comment>
<evidence type="ECO:0000256" key="5">
    <source>
        <dbReference type="ARBA" id="ARBA00023121"/>
    </source>
</evidence>
<keyword evidence="8" id="KW-1185">Reference proteome</keyword>
<comment type="similarity">
    <text evidence="2">Belongs to the calycin superfamily. Fatty-acid binding protein (FABP) family.</text>
</comment>
<organism evidence="7 8">
    <name type="scientific">Engystomops pustulosus</name>
    <name type="common">Tungara frog</name>
    <name type="synonym">Physalaemus pustulosus</name>
    <dbReference type="NCBI Taxonomy" id="76066"/>
    <lineage>
        <taxon>Eukaryota</taxon>
        <taxon>Metazoa</taxon>
        <taxon>Chordata</taxon>
        <taxon>Craniata</taxon>
        <taxon>Vertebrata</taxon>
        <taxon>Euteleostomi</taxon>
        <taxon>Amphibia</taxon>
        <taxon>Batrachia</taxon>
        <taxon>Anura</taxon>
        <taxon>Neobatrachia</taxon>
        <taxon>Hyloidea</taxon>
        <taxon>Leptodactylidae</taxon>
        <taxon>Leiuperinae</taxon>
        <taxon>Engystomops</taxon>
    </lineage>
</organism>
<dbReference type="InterPro" id="IPR012674">
    <property type="entry name" value="Calycin"/>
</dbReference>
<dbReference type="FunFam" id="2.40.128.20:FF:000006">
    <property type="entry name" value="Fatty acid-binding protein, liver"/>
    <property type="match status" value="1"/>
</dbReference>
<keyword evidence="3" id="KW-0813">Transport</keyword>
<dbReference type="Proteomes" id="UP000824782">
    <property type="component" value="Unassembled WGS sequence"/>
</dbReference>
<dbReference type="PANTHER" id="PTHR11955">
    <property type="entry name" value="FATTY ACID BINDING PROTEIN"/>
    <property type="match status" value="1"/>
</dbReference>
<dbReference type="GO" id="GO:0008289">
    <property type="term" value="F:lipid binding"/>
    <property type="evidence" value="ECO:0007669"/>
    <property type="project" value="UniProtKB-KW"/>
</dbReference>
<evidence type="ECO:0000256" key="1">
    <source>
        <dbReference type="ARBA" id="ARBA00004496"/>
    </source>
</evidence>
<evidence type="ECO:0000256" key="3">
    <source>
        <dbReference type="ARBA" id="ARBA00022448"/>
    </source>
</evidence>
<sequence length="127" mass="14108">MAFNGTYELESQENFEPFMKSFGIPDDVIEKVKDIKRVTKIEQNGDHFVISVTTGDSVLRNEFTIGQESEMNSVTGQKNKTTVNLVDGKLVVDMNGIDSVTEISGDLLINVMTLNDIVYKSVSQRVA</sequence>
<keyword evidence="5" id="KW-0446">Lipid-binding</keyword>
<evidence type="ECO:0000256" key="4">
    <source>
        <dbReference type="ARBA" id="ARBA00022490"/>
    </source>
</evidence>
<accession>A0AAV6ZNP8</accession>
<evidence type="ECO:0000313" key="8">
    <source>
        <dbReference type="Proteomes" id="UP000824782"/>
    </source>
</evidence>
<evidence type="ECO:0000313" key="7">
    <source>
        <dbReference type="EMBL" id="KAG8549047.1"/>
    </source>
</evidence>
<evidence type="ECO:0000256" key="2">
    <source>
        <dbReference type="ARBA" id="ARBA00008390"/>
    </source>
</evidence>
<dbReference type="Pfam" id="PF14651">
    <property type="entry name" value="Lipocalin_7"/>
    <property type="match status" value="1"/>
</dbReference>
<dbReference type="Gene3D" id="2.40.128.20">
    <property type="match status" value="1"/>
</dbReference>
<dbReference type="PRINTS" id="PR00178">
    <property type="entry name" value="FATTYACIDBP"/>
</dbReference>
<reference evidence="7" key="1">
    <citation type="thesis" date="2020" institute="ProQuest LLC" country="789 East Eisenhower Parkway, Ann Arbor, MI, USA">
        <title>Comparative Genomics and Chromosome Evolution.</title>
        <authorList>
            <person name="Mudd A.B."/>
        </authorList>
    </citation>
    <scope>NUCLEOTIDE SEQUENCE</scope>
    <source>
        <strain evidence="7">237g6f4</strain>
        <tissue evidence="7">Blood</tissue>
    </source>
</reference>
<comment type="subcellular location">
    <subcellularLocation>
        <location evidence="1">Cytoplasm</location>
    </subcellularLocation>
</comment>
<dbReference type="InterPro" id="IPR000463">
    <property type="entry name" value="Fatty_acid-bd"/>
</dbReference>
<dbReference type="GO" id="GO:0005737">
    <property type="term" value="C:cytoplasm"/>
    <property type="evidence" value="ECO:0007669"/>
    <property type="project" value="UniProtKB-SubCell"/>
</dbReference>
<keyword evidence="4" id="KW-0963">Cytoplasm</keyword>
<evidence type="ECO:0000256" key="6">
    <source>
        <dbReference type="ARBA" id="ARBA00031972"/>
    </source>
</evidence>
<dbReference type="EMBL" id="WNYA01000262">
    <property type="protein sequence ID" value="KAG8549047.1"/>
    <property type="molecule type" value="Genomic_DNA"/>
</dbReference>
<name>A0AAV6ZNP8_ENGPU</name>
<proteinExistence type="inferred from homology"/>
<dbReference type="AlphaFoldDB" id="A0AAV6ZNP8"/>
<protein>
    <recommendedName>
        <fullName evidence="6">Liver-type fatty acid-binding protein</fullName>
    </recommendedName>
</protein>